<feature type="domain" description="Response regulatory" evidence="10">
    <location>
        <begin position="6"/>
        <end position="120"/>
    </location>
</feature>
<evidence type="ECO:0000256" key="3">
    <source>
        <dbReference type="ARBA" id="ARBA00022840"/>
    </source>
</evidence>
<dbReference type="FunFam" id="3.40.50.2300:FF:000018">
    <property type="entry name" value="DNA-binding transcriptional regulator NtrC"/>
    <property type="match status" value="1"/>
</dbReference>
<keyword evidence="3" id="KW-0067">ATP-binding</keyword>
<evidence type="ECO:0000256" key="8">
    <source>
        <dbReference type="PROSITE-ProRule" id="PRU00169"/>
    </source>
</evidence>
<dbReference type="InterPro" id="IPR002078">
    <property type="entry name" value="Sigma_54_int"/>
</dbReference>
<evidence type="ECO:0000259" key="10">
    <source>
        <dbReference type="PROSITE" id="PS50110"/>
    </source>
</evidence>
<sequence length="449" mass="49575">MTADIRVLVVDDDPDLLQLLAIRLQRAGMQVETVDSAQRALASLQHRQPSVMVSDLKMDGMDGLGLLEQVGVKFPLLPVVLLTAHGTIPDAVAATKQGAFAFLTKPLNAEELIATIKRAARSNCLASTGETEAVPPWRQGIVSRSAVMESLLQQVELIAASNASIIIESESGTGKEVLARAIHTASPRAQKPFVALNCTAIPEELFESEMFGHVKGAFTGAARERDGYFQSADGGTLFLDEVAEMPLPFQAKLLRVLQEMMVQPLGSDRAQKIDVRIISATNRNLEEAIANGSFREDLYYRLSVVNLQLPSLGERREDIPLLANHFLELFRSEGVARGFTAEAMELLLTAPWPGNVRQLANVVQQCVVLCRSELIPADLVERALRRKPQDFTGFADARDQFELEYLNKLLHTTQGNIAQAARLAQRNRSEFYKLLKKHELNPADYRPEE</sequence>
<dbReference type="SUPFAM" id="SSF52172">
    <property type="entry name" value="CheY-like"/>
    <property type="match status" value="1"/>
</dbReference>
<dbReference type="SMART" id="SM00448">
    <property type="entry name" value="REC"/>
    <property type="match status" value="1"/>
</dbReference>
<dbReference type="SUPFAM" id="SSF52540">
    <property type="entry name" value="P-loop containing nucleoside triphosphate hydrolases"/>
    <property type="match status" value="1"/>
</dbReference>
<name>A0A6C0U5U7_9GAMM</name>
<dbReference type="InterPro" id="IPR009057">
    <property type="entry name" value="Homeodomain-like_sf"/>
</dbReference>
<evidence type="ECO:0000256" key="1">
    <source>
        <dbReference type="ARBA" id="ARBA00022553"/>
    </source>
</evidence>
<evidence type="ECO:0000313" key="11">
    <source>
        <dbReference type="EMBL" id="QIB67223.1"/>
    </source>
</evidence>
<gene>
    <name evidence="11" type="ORF">G3T16_19240</name>
</gene>
<dbReference type="Pfam" id="PF25601">
    <property type="entry name" value="AAA_lid_14"/>
    <property type="match status" value="1"/>
</dbReference>
<keyword evidence="6" id="KW-0238">DNA-binding</keyword>
<evidence type="ECO:0000256" key="4">
    <source>
        <dbReference type="ARBA" id="ARBA00023012"/>
    </source>
</evidence>
<dbReference type="GO" id="GO:0005524">
    <property type="term" value="F:ATP binding"/>
    <property type="evidence" value="ECO:0007669"/>
    <property type="project" value="UniProtKB-KW"/>
</dbReference>
<dbReference type="SMART" id="SM00382">
    <property type="entry name" value="AAA"/>
    <property type="match status" value="1"/>
</dbReference>
<dbReference type="Pfam" id="PF00072">
    <property type="entry name" value="Response_reg"/>
    <property type="match status" value="1"/>
</dbReference>
<evidence type="ECO:0000256" key="2">
    <source>
        <dbReference type="ARBA" id="ARBA00022741"/>
    </source>
</evidence>
<dbReference type="KEGG" id="kim:G3T16_19240"/>
<accession>A0A6C0U5U7</accession>
<dbReference type="FunFam" id="3.40.50.300:FF:000006">
    <property type="entry name" value="DNA-binding transcriptional regulator NtrC"/>
    <property type="match status" value="1"/>
</dbReference>
<dbReference type="Gene3D" id="3.40.50.300">
    <property type="entry name" value="P-loop containing nucleotide triphosphate hydrolases"/>
    <property type="match status" value="1"/>
</dbReference>
<dbReference type="EMBL" id="CP048711">
    <property type="protein sequence ID" value="QIB67223.1"/>
    <property type="molecule type" value="Genomic_DNA"/>
</dbReference>
<dbReference type="PROSITE" id="PS00676">
    <property type="entry name" value="SIGMA54_INTERACT_2"/>
    <property type="match status" value="1"/>
</dbReference>
<keyword evidence="1 8" id="KW-0597">Phosphoprotein</keyword>
<dbReference type="InterPro" id="IPR027417">
    <property type="entry name" value="P-loop_NTPase"/>
</dbReference>
<feature type="domain" description="Sigma-54 factor interaction" evidence="9">
    <location>
        <begin position="141"/>
        <end position="368"/>
    </location>
</feature>
<dbReference type="AlphaFoldDB" id="A0A6C0U5U7"/>
<dbReference type="Gene3D" id="3.40.50.2300">
    <property type="match status" value="1"/>
</dbReference>
<dbReference type="RefSeq" id="WP_163496650.1">
    <property type="nucleotide sequence ID" value="NZ_CP048711.1"/>
</dbReference>
<feature type="modified residue" description="4-aspartylphosphate" evidence="8">
    <location>
        <position position="55"/>
    </location>
</feature>
<keyword evidence="7" id="KW-0804">Transcription</keyword>
<evidence type="ECO:0000256" key="6">
    <source>
        <dbReference type="ARBA" id="ARBA00023125"/>
    </source>
</evidence>
<organism evidence="11 12">
    <name type="scientific">Kineobactrum salinum</name>
    <dbReference type="NCBI Taxonomy" id="2708301"/>
    <lineage>
        <taxon>Bacteria</taxon>
        <taxon>Pseudomonadati</taxon>
        <taxon>Pseudomonadota</taxon>
        <taxon>Gammaproteobacteria</taxon>
        <taxon>Cellvibrionales</taxon>
        <taxon>Halieaceae</taxon>
        <taxon>Kineobactrum</taxon>
    </lineage>
</organism>
<evidence type="ECO:0000313" key="12">
    <source>
        <dbReference type="Proteomes" id="UP000477680"/>
    </source>
</evidence>
<dbReference type="InterPro" id="IPR025944">
    <property type="entry name" value="Sigma_54_int_dom_CS"/>
</dbReference>
<evidence type="ECO:0000256" key="7">
    <source>
        <dbReference type="ARBA" id="ARBA00023163"/>
    </source>
</evidence>
<dbReference type="GO" id="GO:0003677">
    <property type="term" value="F:DNA binding"/>
    <property type="evidence" value="ECO:0007669"/>
    <property type="project" value="UniProtKB-KW"/>
</dbReference>
<dbReference type="SUPFAM" id="SSF46689">
    <property type="entry name" value="Homeodomain-like"/>
    <property type="match status" value="1"/>
</dbReference>
<dbReference type="PANTHER" id="PTHR32071:SF116">
    <property type="entry name" value="TRANSCRIPTIONAL REGULATORY PROTEIN GLRR"/>
    <property type="match status" value="1"/>
</dbReference>
<dbReference type="Proteomes" id="UP000477680">
    <property type="component" value="Chromosome"/>
</dbReference>
<dbReference type="GO" id="GO:0006355">
    <property type="term" value="P:regulation of DNA-templated transcription"/>
    <property type="evidence" value="ECO:0007669"/>
    <property type="project" value="InterPro"/>
</dbReference>
<keyword evidence="5" id="KW-0805">Transcription regulation</keyword>
<dbReference type="PROSITE" id="PS50045">
    <property type="entry name" value="SIGMA54_INTERACT_4"/>
    <property type="match status" value="1"/>
</dbReference>
<dbReference type="InterPro" id="IPR001789">
    <property type="entry name" value="Sig_transdc_resp-reg_receiver"/>
</dbReference>
<dbReference type="InterPro" id="IPR025943">
    <property type="entry name" value="Sigma_54_int_dom_ATP-bd_2"/>
</dbReference>
<dbReference type="Gene3D" id="1.10.8.60">
    <property type="match status" value="1"/>
</dbReference>
<dbReference type="InterPro" id="IPR011006">
    <property type="entry name" value="CheY-like_superfamily"/>
</dbReference>
<dbReference type="GO" id="GO:0000160">
    <property type="term" value="P:phosphorelay signal transduction system"/>
    <property type="evidence" value="ECO:0007669"/>
    <property type="project" value="UniProtKB-KW"/>
</dbReference>
<dbReference type="InterPro" id="IPR058031">
    <property type="entry name" value="AAA_lid_NorR"/>
</dbReference>
<dbReference type="Pfam" id="PF00158">
    <property type="entry name" value="Sigma54_activat"/>
    <property type="match status" value="1"/>
</dbReference>
<keyword evidence="12" id="KW-1185">Reference proteome</keyword>
<proteinExistence type="predicted"/>
<evidence type="ECO:0000259" key="9">
    <source>
        <dbReference type="PROSITE" id="PS50045"/>
    </source>
</evidence>
<evidence type="ECO:0000256" key="5">
    <source>
        <dbReference type="ARBA" id="ARBA00023015"/>
    </source>
</evidence>
<dbReference type="PROSITE" id="PS50110">
    <property type="entry name" value="RESPONSE_REGULATORY"/>
    <property type="match status" value="1"/>
</dbReference>
<keyword evidence="2" id="KW-0547">Nucleotide-binding</keyword>
<dbReference type="Gene3D" id="1.10.10.60">
    <property type="entry name" value="Homeodomain-like"/>
    <property type="match status" value="1"/>
</dbReference>
<dbReference type="CDD" id="cd00009">
    <property type="entry name" value="AAA"/>
    <property type="match status" value="1"/>
</dbReference>
<dbReference type="PANTHER" id="PTHR32071">
    <property type="entry name" value="TRANSCRIPTIONAL REGULATORY PROTEIN"/>
    <property type="match status" value="1"/>
</dbReference>
<keyword evidence="4" id="KW-0902">Two-component regulatory system</keyword>
<reference evidence="11 12" key="1">
    <citation type="submission" date="2020-02" db="EMBL/GenBank/DDBJ databases">
        <title>Genome sequencing for Kineobactrum sp. M2.</title>
        <authorList>
            <person name="Park S.-J."/>
        </authorList>
    </citation>
    <scope>NUCLEOTIDE SEQUENCE [LARGE SCALE GENOMIC DNA]</scope>
    <source>
        <strain evidence="11 12">M2</strain>
    </source>
</reference>
<dbReference type="InterPro" id="IPR003593">
    <property type="entry name" value="AAA+_ATPase"/>
</dbReference>
<dbReference type="PROSITE" id="PS00688">
    <property type="entry name" value="SIGMA54_INTERACT_3"/>
    <property type="match status" value="1"/>
</dbReference>
<protein>
    <submittedName>
        <fullName evidence="11">Response regulator</fullName>
    </submittedName>
</protein>